<dbReference type="NCBIfam" id="TIGR00369">
    <property type="entry name" value="unchar_dom_1"/>
    <property type="match status" value="1"/>
</dbReference>
<dbReference type="STRING" id="1122180.Lokhon_01350"/>
<dbReference type="eggNOG" id="COG2050">
    <property type="taxonomic scope" value="Bacteria"/>
</dbReference>
<feature type="domain" description="Thioesterase" evidence="3">
    <location>
        <begin position="44"/>
        <end position="118"/>
    </location>
</feature>
<dbReference type="AlphaFoldDB" id="A0A017HFL2"/>
<dbReference type="HOGENOM" id="CLU_089876_3_2_5"/>
<dbReference type="OrthoDB" id="3477511at2"/>
<evidence type="ECO:0000259" key="3">
    <source>
        <dbReference type="Pfam" id="PF03061"/>
    </source>
</evidence>
<dbReference type="RefSeq" id="WP_017928480.1">
    <property type="nucleotide sequence ID" value="NZ_KB822997.1"/>
</dbReference>
<sequence length="143" mass="14846">MTGEGIIEGETGAQRLMGYVLDVGQGDGRARCHLTVGPGHTNRHGMLHGGIVATLLDNAMGATGSLSRDPGGRHPFLTISLNTQYLGPAREGEALMAVGRITGGGRKIMFIEGELRATADNRLVATATGVFKPLPQPKTEGAA</sequence>
<dbReference type="SUPFAM" id="SSF54637">
    <property type="entry name" value="Thioesterase/thiol ester dehydrase-isomerase"/>
    <property type="match status" value="1"/>
</dbReference>
<accession>A0A017HFL2</accession>
<dbReference type="InterPro" id="IPR029069">
    <property type="entry name" value="HotDog_dom_sf"/>
</dbReference>
<keyword evidence="2" id="KW-0378">Hydrolase</keyword>
<dbReference type="InterPro" id="IPR039298">
    <property type="entry name" value="ACOT13"/>
</dbReference>
<name>A0A017HFL2_9RHOB</name>
<dbReference type="InterPro" id="IPR006683">
    <property type="entry name" value="Thioestr_dom"/>
</dbReference>
<reference evidence="4 5" key="1">
    <citation type="submission" date="2013-03" db="EMBL/GenBank/DDBJ databases">
        <authorList>
            <person name="Fiebig A."/>
            <person name="Goeker M."/>
            <person name="Klenk H.-P.P."/>
        </authorList>
    </citation>
    <scope>NUCLEOTIDE SEQUENCE [LARGE SCALE GENOMIC DNA]</scope>
    <source>
        <strain evidence="4 5">DSM 17492</strain>
    </source>
</reference>
<dbReference type="EMBL" id="APGJ01000004">
    <property type="protein sequence ID" value="EYD72549.1"/>
    <property type="molecule type" value="Genomic_DNA"/>
</dbReference>
<proteinExistence type="inferred from homology"/>
<dbReference type="InterPro" id="IPR003736">
    <property type="entry name" value="PAAI_dom"/>
</dbReference>
<dbReference type="Gene3D" id="3.10.129.10">
    <property type="entry name" value="Hotdog Thioesterase"/>
    <property type="match status" value="1"/>
</dbReference>
<dbReference type="GO" id="GO:0047617">
    <property type="term" value="F:fatty acyl-CoA hydrolase activity"/>
    <property type="evidence" value="ECO:0007669"/>
    <property type="project" value="InterPro"/>
</dbReference>
<evidence type="ECO:0000313" key="5">
    <source>
        <dbReference type="Proteomes" id="UP000025047"/>
    </source>
</evidence>
<dbReference type="CDD" id="cd03443">
    <property type="entry name" value="PaaI_thioesterase"/>
    <property type="match status" value="1"/>
</dbReference>
<evidence type="ECO:0000256" key="1">
    <source>
        <dbReference type="ARBA" id="ARBA00008324"/>
    </source>
</evidence>
<evidence type="ECO:0000313" key="4">
    <source>
        <dbReference type="EMBL" id="EYD72549.1"/>
    </source>
</evidence>
<dbReference type="PANTHER" id="PTHR21660">
    <property type="entry name" value="THIOESTERASE SUPERFAMILY MEMBER-RELATED"/>
    <property type="match status" value="1"/>
</dbReference>
<organism evidence="4 5">
    <name type="scientific">Limimaricola hongkongensis DSM 17492</name>
    <dbReference type="NCBI Taxonomy" id="1122180"/>
    <lineage>
        <taxon>Bacteria</taxon>
        <taxon>Pseudomonadati</taxon>
        <taxon>Pseudomonadota</taxon>
        <taxon>Alphaproteobacteria</taxon>
        <taxon>Rhodobacterales</taxon>
        <taxon>Paracoccaceae</taxon>
        <taxon>Limimaricola</taxon>
    </lineage>
</organism>
<protein>
    <recommendedName>
        <fullName evidence="3">Thioesterase domain-containing protein</fullName>
    </recommendedName>
</protein>
<dbReference type="Pfam" id="PF03061">
    <property type="entry name" value="4HBT"/>
    <property type="match status" value="1"/>
</dbReference>
<evidence type="ECO:0000256" key="2">
    <source>
        <dbReference type="ARBA" id="ARBA00022801"/>
    </source>
</evidence>
<dbReference type="PANTHER" id="PTHR21660:SF1">
    <property type="entry name" value="ACYL-COENZYME A THIOESTERASE 13"/>
    <property type="match status" value="1"/>
</dbReference>
<comment type="caution">
    <text evidence="4">The sequence shown here is derived from an EMBL/GenBank/DDBJ whole genome shotgun (WGS) entry which is preliminary data.</text>
</comment>
<dbReference type="Proteomes" id="UP000025047">
    <property type="component" value="Unassembled WGS sequence"/>
</dbReference>
<gene>
    <name evidence="4" type="ORF">Lokhon_01350</name>
</gene>
<dbReference type="PATRIC" id="fig|1122180.6.peg.1334"/>
<comment type="similarity">
    <text evidence="1">Belongs to the thioesterase PaaI family.</text>
</comment>
<keyword evidence="5" id="KW-1185">Reference proteome</keyword>